<reference evidence="3" key="1">
    <citation type="submission" date="2021-01" db="UniProtKB">
        <authorList>
            <consortium name="EnsemblMetazoa"/>
        </authorList>
    </citation>
    <scope>IDENTIFICATION</scope>
</reference>
<dbReference type="InterPro" id="IPR040676">
    <property type="entry name" value="DUF5641"/>
</dbReference>
<dbReference type="PROSITE" id="PS50994">
    <property type="entry name" value="INTEGRASE"/>
    <property type="match status" value="1"/>
</dbReference>
<dbReference type="Pfam" id="PF18701">
    <property type="entry name" value="DUF5641"/>
    <property type="match status" value="1"/>
</dbReference>
<evidence type="ECO:0000313" key="3">
    <source>
        <dbReference type="EnsemblMetazoa" id="XP_032457383"/>
    </source>
</evidence>
<dbReference type="SUPFAM" id="SSF56672">
    <property type="entry name" value="DNA/RNA polymerases"/>
    <property type="match status" value="1"/>
</dbReference>
<dbReference type="InterPro" id="IPR043128">
    <property type="entry name" value="Rev_trsase/Diguanyl_cyclase"/>
</dbReference>
<dbReference type="PANTHER" id="PTHR47331">
    <property type="entry name" value="PHD-TYPE DOMAIN-CONTAINING PROTEIN"/>
    <property type="match status" value="1"/>
</dbReference>
<dbReference type="Pfam" id="PF00078">
    <property type="entry name" value="RVT_1"/>
    <property type="match status" value="1"/>
</dbReference>
<dbReference type="Gene3D" id="3.30.420.10">
    <property type="entry name" value="Ribonuclease H-like superfamily/Ribonuclease H"/>
    <property type="match status" value="1"/>
</dbReference>
<dbReference type="InterPro" id="IPR001584">
    <property type="entry name" value="Integrase_cat-core"/>
</dbReference>
<dbReference type="CDD" id="cd00303">
    <property type="entry name" value="retropepsin_like"/>
    <property type="match status" value="1"/>
</dbReference>
<feature type="compositionally biased region" description="Acidic residues" evidence="1">
    <location>
        <begin position="1526"/>
        <end position="1545"/>
    </location>
</feature>
<dbReference type="Proteomes" id="UP000002358">
    <property type="component" value="Unassembled WGS sequence"/>
</dbReference>
<dbReference type="InterPro" id="IPR000477">
    <property type="entry name" value="RT_dom"/>
</dbReference>
<keyword evidence="4" id="KW-1185">Reference proteome</keyword>
<name>A0A7M7R4L3_NASVI</name>
<sequence>MSAVVLIRDADGAYIEARALLDTCANANFMTADLAKRLRLPTRPCSIPIGAINDLRTTTKHCVDAQFKALHSDFNKRLTFLTVPNITSVTPEEPFPRDSIRLPKNIRLADPQFHLPRQVDILIGSGATLSMLSIGQVNLSREGSELYLQKTQLGWVIVGGIDTDKISTVSCHLSQLEKQLVQFWSLEKCSSPVEQADDRLECEKWYVDTTVRLSDGRYMVRLPFRKKDPVLGDSRAQALKRFRGLERRCSRSSGMMEEFSRVFQEYLDLGHMSLVVDENDSEYYLPFLIVVKILSLTTKFRVVFDASAKSSLGVSLNDLLYVGPTIQDKLYVHLVRFRSHRYVLTADIEKMYRQILIHPEDRRYQRIFWYRDGKLQVYELNTVTFGVSSAPYLAIRTIHRLADDESAQYPRAAEILKRDMYVDDLLTGSDSLDEILKARDEIITVLKHGGFNIRQWASNHNHALDNLDEKVLSLAPDGEDAVLKTLGVSWASKRDELAIVVKPVEIPPNVTKRVILSEIAKIFDPVGLVGPVGLHAKWIMQECWKEKVSWDESVPQSLFTLWMDFASQLSSLSSVSAPRHVVCVNPSRIEIHGFSDASKKGYGACLYARSTDKDEKITVRLICSKSRVAPLKEQTIPRLELCGAVILVRLLLETLPALEFSIDRIVLWSDSTIVLHWLRKSPQDLKLFEANRVREIQELGERASWRYVPTQHNPADALSRGQLPKEFLRNETWFTGPTWLRQTEASWPANIVESSPDIPGLKKGVCLFVDSAKDRMFLSRFSKHRMMLNVVAICLRWLPSGRQYRGEPITVAEKRDAETRVFRSIQQDAFSDSIACLTKGIQVKGSHIAALNPCLDANGVVRVGGRLKNADIPIASKHPILLPSRNHVTDLIIREAHESNYHSGVQSTLFYLRQRFWLIDAKNQVRHVIRECVTCIRHKPPPIHCKMADLPTARVTESHVFSHVGVDFFGPLSIKEKKRYNRTALKAYGCVFVCMATKAVTIEITSDLTTEGFLGAFARFVGRRGIPQHVYSDNGTNFVGANNQLRELFALLNSEEFKSKVNAKALSLDIQWHFNPPLSPHFGGLWEAAVKSFKHHLKRVVGGQLLTFEELYTLVIEIEAILNSRPLWSISADPNDPIALTPAHILIGRPITVLPSADLTSIPDNRLSIWKFITKARQDFWKRWHLEYLHELQQRQKWHDSTGELRKGMVVILIDKNQPCMGISRQIARPRYINANDELESIQLLEPHTCLKSLRKKSSDSYVKMLLHLDVLPNQGRFLISHPDIAGSTSFKIVQKSIQRAKNTPNAVSGIKNKYNSIEDFARDLETNPRLLVRVGKERETTIFAALIKTSSSKTHHLIIYDEELLKEFDNENDMFIDSTFRSAPDIKGVKQVLTVMCKNYNTLNPNGHEVIKKIILIALLPPHQIPEAIDIIRKIIEKHFKDNAKSLKKWKKFVVYYIQNEWIKKVTPKCKKLNPHTSLSLKQSESDQSKSLIKIKDRAIVDLQREKKKLETTVMPELQTHDEMMGETETEEEIDDSDDEDEEVDFEEFTYDSSEDLSMKEFNFDADKKTIKVIEQKEESIIQSQVKGEKEKQRVKKTDTKKKITKRKINVKQEKPL</sequence>
<dbReference type="PANTHER" id="PTHR47331:SF1">
    <property type="entry name" value="GAG-LIKE PROTEIN"/>
    <property type="match status" value="1"/>
</dbReference>
<feature type="domain" description="Integrase catalytic" evidence="2">
    <location>
        <begin position="947"/>
        <end position="1150"/>
    </location>
</feature>
<dbReference type="InterPro" id="IPR008042">
    <property type="entry name" value="Retrotrans_Pao"/>
</dbReference>
<dbReference type="Pfam" id="PF05380">
    <property type="entry name" value="Peptidase_A17"/>
    <property type="match status" value="1"/>
</dbReference>
<dbReference type="InterPro" id="IPR041588">
    <property type="entry name" value="Integrase_H2C2"/>
</dbReference>
<feature type="region of interest" description="Disordered" evidence="1">
    <location>
        <begin position="1525"/>
        <end position="1545"/>
    </location>
</feature>
<evidence type="ECO:0000259" key="2">
    <source>
        <dbReference type="PROSITE" id="PS50994"/>
    </source>
</evidence>
<dbReference type="GO" id="GO:0042575">
    <property type="term" value="C:DNA polymerase complex"/>
    <property type="evidence" value="ECO:0007669"/>
    <property type="project" value="UniProtKB-ARBA"/>
</dbReference>
<dbReference type="InterPro" id="IPR012337">
    <property type="entry name" value="RNaseH-like_sf"/>
</dbReference>
<accession>A0A7M7R4L3</accession>
<dbReference type="Gene3D" id="3.10.10.10">
    <property type="entry name" value="HIV Type 1 Reverse Transcriptase, subunit A, domain 1"/>
    <property type="match status" value="1"/>
</dbReference>
<dbReference type="OrthoDB" id="5920040at2759"/>
<dbReference type="EnsemblMetazoa" id="XM_032601492">
    <property type="protein sequence ID" value="XP_032457383"/>
    <property type="gene ID" value="LOC103317344"/>
</dbReference>
<dbReference type="SUPFAM" id="SSF53098">
    <property type="entry name" value="Ribonuclease H-like"/>
    <property type="match status" value="1"/>
</dbReference>
<dbReference type="GeneID" id="103317344"/>
<protein>
    <recommendedName>
        <fullName evidence="2">Integrase catalytic domain-containing protein</fullName>
    </recommendedName>
</protein>
<evidence type="ECO:0000313" key="4">
    <source>
        <dbReference type="Proteomes" id="UP000002358"/>
    </source>
</evidence>
<dbReference type="InterPro" id="IPR036397">
    <property type="entry name" value="RNaseH_sf"/>
</dbReference>
<feature type="compositionally biased region" description="Basic and acidic residues" evidence="1">
    <location>
        <begin position="1588"/>
        <end position="1603"/>
    </location>
</feature>
<dbReference type="GO" id="GO:0071897">
    <property type="term" value="P:DNA biosynthetic process"/>
    <property type="evidence" value="ECO:0007669"/>
    <property type="project" value="UniProtKB-ARBA"/>
</dbReference>
<dbReference type="Gene3D" id="3.30.70.270">
    <property type="match status" value="1"/>
</dbReference>
<dbReference type="GO" id="GO:0003676">
    <property type="term" value="F:nucleic acid binding"/>
    <property type="evidence" value="ECO:0007669"/>
    <property type="project" value="InterPro"/>
</dbReference>
<dbReference type="Pfam" id="PF17921">
    <property type="entry name" value="Integrase_H2C2"/>
    <property type="match status" value="1"/>
</dbReference>
<dbReference type="GO" id="GO:0015074">
    <property type="term" value="P:DNA integration"/>
    <property type="evidence" value="ECO:0007669"/>
    <property type="project" value="InterPro"/>
</dbReference>
<dbReference type="KEGG" id="nvi:103317344"/>
<evidence type="ECO:0000256" key="1">
    <source>
        <dbReference type="SAM" id="MobiDB-lite"/>
    </source>
</evidence>
<dbReference type="CDD" id="cd01644">
    <property type="entry name" value="RT_pepA17"/>
    <property type="match status" value="1"/>
</dbReference>
<dbReference type="Gene3D" id="1.10.340.70">
    <property type="match status" value="1"/>
</dbReference>
<dbReference type="RefSeq" id="XP_032457383.1">
    <property type="nucleotide sequence ID" value="XM_032601492.1"/>
</dbReference>
<feature type="region of interest" description="Disordered" evidence="1">
    <location>
        <begin position="1586"/>
        <end position="1618"/>
    </location>
</feature>
<dbReference type="InParanoid" id="A0A7M7R4L3"/>
<organism evidence="3 4">
    <name type="scientific">Nasonia vitripennis</name>
    <name type="common">Parasitic wasp</name>
    <dbReference type="NCBI Taxonomy" id="7425"/>
    <lineage>
        <taxon>Eukaryota</taxon>
        <taxon>Metazoa</taxon>
        <taxon>Ecdysozoa</taxon>
        <taxon>Arthropoda</taxon>
        <taxon>Hexapoda</taxon>
        <taxon>Insecta</taxon>
        <taxon>Pterygota</taxon>
        <taxon>Neoptera</taxon>
        <taxon>Endopterygota</taxon>
        <taxon>Hymenoptera</taxon>
        <taxon>Apocrita</taxon>
        <taxon>Proctotrupomorpha</taxon>
        <taxon>Chalcidoidea</taxon>
        <taxon>Pteromalidae</taxon>
        <taxon>Pteromalinae</taxon>
        <taxon>Nasonia</taxon>
    </lineage>
</organism>
<proteinExistence type="predicted"/>
<dbReference type="InterPro" id="IPR043502">
    <property type="entry name" value="DNA/RNA_pol_sf"/>
</dbReference>